<feature type="binding site" evidence="5">
    <location>
        <position position="181"/>
    </location>
    <ligand>
        <name>S-adenosyl-L-methionine</name>
        <dbReference type="ChEBI" id="CHEBI:59789"/>
    </ligand>
</feature>
<comment type="caution">
    <text evidence="5">Lacks conserved residue(s) required for the propagation of feature annotation.</text>
</comment>
<dbReference type="VEuPathDB" id="ToxoDB:EBH_0016000"/>
<feature type="binding site" evidence="5">
    <location>
        <position position="208"/>
    </location>
    <ligand>
        <name>S-adenosyl-L-methionine</name>
        <dbReference type="ChEBI" id="CHEBI:59789"/>
    </ligand>
</feature>
<accession>U6LI35</accession>
<dbReference type="PROSITE" id="PS51686">
    <property type="entry name" value="SAM_MT_RSMB_NOP"/>
    <property type="match status" value="1"/>
</dbReference>
<reference evidence="8" key="2">
    <citation type="submission" date="2013-10" db="EMBL/GenBank/DDBJ databases">
        <authorList>
            <person name="Aslett M."/>
        </authorList>
    </citation>
    <scope>NUCLEOTIDE SEQUENCE [LARGE SCALE GENOMIC DNA]</scope>
    <source>
        <strain evidence="8">Houghton</strain>
    </source>
</reference>
<feature type="domain" description="SAM-dependent MTase RsmB/NOP-type" evidence="7">
    <location>
        <begin position="44"/>
        <end position="432"/>
    </location>
</feature>
<dbReference type="GO" id="GO:0003723">
    <property type="term" value="F:RNA binding"/>
    <property type="evidence" value="ECO:0007669"/>
    <property type="project" value="UniProtKB-UniRule"/>
</dbReference>
<dbReference type="EMBL" id="HG710731">
    <property type="protein sequence ID" value="CDJ47430.1"/>
    <property type="molecule type" value="Genomic_DNA"/>
</dbReference>
<keyword evidence="4 5" id="KW-0694">RNA-binding</keyword>
<feature type="compositionally biased region" description="Polar residues" evidence="6">
    <location>
        <begin position="530"/>
        <end position="541"/>
    </location>
</feature>
<dbReference type="InterPro" id="IPR049560">
    <property type="entry name" value="MeTrfase_RsmB-F_NOP2_cat"/>
</dbReference>
<evidence type="ECO:0000256" key="4">
    <source>
        <dbReference type="ARBA" id="ARBA00022884"/>
    </source>
</evidence>
<evidence type="ECO:0000256" key="1">
    <source>
        <dbReference type="ARBA" id="ARBA00022603"/>
    </source>
</evidence>
<feature type="active site" description="Nucleophile" evidence="5">
    <location>
        <position position="307"/>
    </location>
</feature>
<evidence type="ECO:0000313" key="8">
    <source>
        <dbReference type="EMBL" id="CDJ47430.1"/>
    </source>
</evidence>
<dbReference type="Proteomes" id="UP000030750">
    <property type="component" value="Unassembled WGS sequence"/>
</dbReference>
<keyword evidence="1 5" id="KW-0489">Methyltransferase</keyword>
<feature type="region of interest" description="Disordered" evidence="6">
    <location>
        <begin position="519"/>
        <end position="545"/>
    </location>
</feature>
<gene>
    <name evidence="8" type="ORF">EBH_0016000</name>
</gene>
<evidence type="ECO:0000256" key="6">
    <source>
        <dbReference type="SAM" id="MobiDB-lite"/>
    </source>
</evidence>
<feature type="compositionally biased region" description="Basic and acidic residues" evidence="6">
    <location>
        <begin position="452"/>
        <end position="464"/>
    </location>
</feature>
<reference evidence="8" key="1">
    <citation type="submission" date="2013-10" db="EMBL/GenBank/DDBJ databases">
        <title>Genomic analysis of the causative agents of coccidiosis in chickens.</title>
        <authorList>
            <person name="Reid A.J."/>
            <person name="Blake D."/>
            <person name="Billington K."/>
            <person name="Browne H."/>
            <person name="Dunn M."/>
            <person name="Hung S."/>
            <person name="Kawahara F."/>
            <person name="Miranda-Saavedra D."/>
            <person name="Mourier T."/>
            <person name="Nagra H."/>
            <person name="Otto T.D."/>
            <person name="Rawlings N."/>
            <person name="Sanchez A."/>
            <person name="Sanders M."/>
            <person name="Subramaniam C."/>
            <person name="Tay Y."/>
            <person name="Dear P."/>
            <person name="Doerig C."/>
            <person name="Gruber A."/>
            <person name="Parkinson J."/>
            <person name="Shirley M."/>
            <person name="Wan K.L."/>
            <person name="Berriman M."/>
            <person name="Tomley F."/>
            <person name="Pain A."/>
        </authorList>
    </citation>
    <scope>NUCLEOTIDE SEQUENCE [LARGE SCALE GENOMIC DNA]</scope>
    <source>
        <strain evidence="8">Houghton</strain>
    </source>
</reference>
<evidence type="ECO:0000256" key="3">
    <source>
        <dbReference type="ARBA" id="ARBA00022691"/>
    </source>
</evidence>
<evidence type="ECO:0000259" key="7">
    <source>
        <dbReference type="PROSITE" id="PS51686"/>
    </source>
</evidence>
<dbReference type="Gene3D" id="3.40.50.150">
    <property type="entry name" value="Vaccinia Virus protein VP39"/>
    <property type="match status" value="1"/>
</dbReference>
<dbReference type="GO" id="GO:0001510">
    <property type="term" value="P:RNA methylation"/>
    <property type="evidence" value="ECO:0007669"/>
    <property type="project" value="InterPro"/>
</dbReference>
<feature type="region of interest" description="Disordered" evidence="6">
    <location>
        <begin position="452"/>
        <end position="492"/>
    </location>
</feature>
<feature type="region of interest" description="Disordered" evidence="6">
    <location>
        <begin position="351"/>
        <end position="376"/>
    </location>
</feature>
<dbReference type="AlphaFoldDB" id="U6LI35"/>
<keyword evidence="9" id="KW-1185">Reference proteome</keyword>
<keyword evidence="3 5" id="KW-0949">S-adenosyl-L-methionine</keyword>
<proteinExistence type="inferred from homology"/>
<dbReference type="SUPFAM" id="SSF53335">
    <property type="entry name" value="S-adenosyl-L-methionine-dependent methyltransferases"/>
    <property type="match status" value="1"/>
</dbReference>
<organism evidence="8 9">
    <name type="scientific">Eimeria brunetti</name>
    <dbReference type="NCBI Taxonomy" id="51314"/>
    <lineage>
        <taxon>Eukaryota</taxon>
        <taxon>Sar</taxon>
        <taxon>Alveolata</taxon>
        <taxon>Apicomplexa</taxon>
        <taxon>Conoidasida</taxon>
        <taxon>Coccidia</taxon>
        <taxon>Eucoccidiorida</taxon>
        <taxon>Eimeriorina</taxon>
        <taxon>Eimeriidae</taxon>
        <taxon>Eimeria</taxon>
    </lineage>
</organism>
<dbReference type="InterPro" id="IPR001678">
    <property type="entry name" value="MeTrfase_RsmB-F_NOP2_dom"/>
</dbReference>
<dbReference type="PANTHER" id="PTHR22808">
    <property type="entry name" value="NCL1 YEAST -RELATED NOL1/NOP2/FMU SUN DOMAIN-CONTAINING"/>
    <property type="match status" value="1"/>
</dbReference>
<evidence type="ECO:0000313" key="9">
    <source>
        <dbReference type="Proteomes" id="UP000030750"/>
    </source>
</evidence>
<dbReference type="OrthoDB" id="6093671at2759"/>
<comment type="similarity">
    <text evidence="5">Belongs to the class I-like SAM-binding methyltransferase superfamily. RsmB/NOP family.</text>
</comment>
<dbReference type="InterPro" id="IPR023267">
    <property type="entry name" value="RCMT"/>
</dbReference>
<keyword evidence="2 5" id="KW-0808">Transferase</keyword>
<dbReference type="InterPro" id="IPR029063">
    <property type="entry name" value="SAM-dependent_MTases_sf"/>
</dbReference>
<dbReference type="Pfam" id="PF01189">
    <property type="entry name" value="Methyltr_RsmB-F"/>
    <property type="match status" value="1"/>
</dbReference>
<dbReference type="GO" id="GO:0008173">
    <property type="term" value="F:RNA methyltransferase activity"/>
    <property type="evidence" value="ECO:0007669"/>
    <property type="project" value="InterPro"/>
</dbReference>
<protein>
    <submittedName>
        <fullName evidence="8">Ncl1p, related</fullName>
    </submittedName>
</protein>
<evidence type="ECO:0000256" key="2">
    <source>
        <dbReference type="ARBA" id="ARBA00022679"/>
    </source>
</evidence>
<name>U6LI35_9EIME</name>
<feature type="region of interest" description="Disordered" evidence="6">
    <location>
        <begin position="15"/>
        <end position="38"/>
    </location>
</feature>
<dbReference type="PANTHER" id="PTHR22808:SF1">
    <property type="entry name" value="RNA CYTOSINE-C(5)-METHYLTRANSFERASE NSUN2-RELATED"/>
    <property type="match status" value="1"/>
</dbReference>
<dbReference type="PRINTS" id="PR02008">
    <property type="entry name" value="RCMTFAMILY"/>
</dbReference>
<feature type="compositionally biased region" description="Basic and acidic residues" evidence="6">
    <location>
        <begin position="26"/>
        <end position="38"/>
    </location>
</feature>
<feature type="compositionally biased region" description="Polar residues" evidence="6">
    <location>
        <begin position="363"/>
        <end position="376"/>
    </location>
</feature>
<sequence length="868" mass="95425">MARGKRSFRGAELMGKRRAAKYQRTAAEEAKNGKSHPTKEAYAEITYENAAYEDYYRVQEICPVEEWDNFMAIQRLRLPGQWDTASKVDMKKDEFYREIRSHIINEDFRGSLTRQEAVSMLPCLFLDIQPHHLVLDMCSSPGSKTSEMLDMLQWTARLRESKEQGGSVGISPVTGAVIANDVDLKRAVTLTHQVQKLASPSVAVSCLDASCFPTLHESAEGGAQKEKLQFDRILGRVPYNASNPARLSDSRLDRLMNAGLVARQLVCVPADVPCSGDGTLRKNVDLSILYRGLQLLRVNGRIVYSTCSLNPLEDEAVIATVLSQQKGRVEIVDPPELPGLKWSKGKSAWLVPSPPAKDRPVTDGSSPSNAPGDRQTTFFRTFDEVPEELRHRIRPTMFPPLGADSMSLEKCVRVLPHHNNTGGFFVCCLRKVAELDASQIFISNKSKVRAAVEEKQRGRNDSRGHGGPRSTLNLAFNDALDPPYKPEEGAATSKAICPVEPEPNPLLDGELLQEELNPRTQPETALGSVENVSERTSTAPSASEEEGSLYALAAAASKPGSLFHILLPANCDAEGSSALHMIFEFFGLDDRAPLLAGDLRDPANVASLDPNLLFRRVHSQKKMFLLSKKLAGLVKACYGTPGARPRKERRAHAESGPGELREQLDSLLRSKIKWVHAGATVLVKHSETKTGEEQGLGAHGWRVVQEGAALMATFMRRRIVFVSLVVGRLLLLPEARVVRLTELLHFESRKQVLNLSSCRDKDGSIEAGGVVCVICPTSVVGVEEFVAADAHQAESLHAVDEEQRVLAQKYPIKNNPCFAAISDSLCVACMLTKGGNLHAYMNKNEAKALAFHLFSMPEEELTTACNNE</sequence>
<evidence type="ECO:0000256" key="5">
    <source>
        <dbReference type="PROSITE-ProRule" id="PRU01023"/>
    </source>
</evidence>